<gene>
    <name evidence="2" type="ORF">A1O1_08743</name>
</gene>
<dbReference type="EMBL" id="AMWN01000009">
    <property type="protein sequence ID" value="EXJ79479.1"/>
    <property type="molecule type" value="Genomic_DNA"/>
</dbReference>
<dbReference type="Proteomes" id="UP000019484">
    <property type="component" value="Unassembled WGS sequence"/>
</dbReference>
<accession>W9YAT1</accession>
<evidence type="ECO:0000313" key="2">
    <source>
        <dbReference type="EMBL" id="EXJ79479.1"/>
    </source>
</evidence>
<reference evidence="2 3" key="1">
    <citation type="submission" date="2013-03" db="EMBL/GenBank/DDBJ databases">
        <title>The Genome Sequence of Capronia coronata CBS 617.96.</title>
        <authorList>
            <consortium name="The Broad Institute Genomics Platform"/>
            <person name="Cuomo C."/>
            <person name="de Hoog S."/>
            <person name="Gorbushina A."/>
            <person name="Walker B."/>
            <person name="Young S.K."/>
            <person name="Zeng Q."/>
            <person name="Gargeya S."/>
            <person name="Fitzgerald M."/>
            <person name="Haas B."/>
            <person name="Abouelleil A."/>
            <person name="Allen A.W."/>
            <person name="Alvarado L."/>
            <person name="Arachchi H.M."/>
            <person name="Berlin A.M."/>
            <person name="Chapman S.B."/>
            <person name="Gainer-Dewar J."/>
            <person name="Goldberg J."/>
            <person name="Griggs A."/>
            <person name="Gujja S."/>
            <person name="Hansen M."/>
            <person name="Howarth C."/>
            <person name="Imamovic A."/>
            <person name="Ireland A."/>
            <person name="Larimer J."/>
            <person name="McCowan C."/>
            <person name="Murphy C."/>
            <person name="Pearson M."/>
            <person name="Poon T.W."/>
            <person name="Priest M."/>
            <person name="Roberts A."/>
            <person name="Saif S."/>
            <person name="Shea T."/>
            <person name="Sisk P."/>
            <person name="Sykes S."/>
            <person name="Wortman J."/>
            <person name="Nusbaum C."/>
            <person name="Birren B."/>
        </authorList>
    </citation>
    <scope>NUCLEOTIDE SEQUENCE [LARGE SCALE GENOMIC DNA]</scope>
    <source>
        <strain evidence="2 3">CBS 617.96</strain>
    </source>
</reference>
<feature type="region of interest" description="Disordered" evidence="1">
    <location>
        <begin position="39"/>
        <end position="97"/>
    </location>
</feature>
<sequence>MKPFYRAAVRGRCVPLTTTRQYASTPRLFQPTALHRAEAAADLKAHPESQLTQEKLPDKEHSHHWDDANATPSEADVWPHTARGWDNSTDEHLVDQS</sequence>
<name>W9YAT1_9EURO</name>
<evidence type="ECO:0000313" key="3">
    <source>
        <dbReference type="Proteomes" id="UP000019484"/>
    </source>
</evidence>
<feature type="non-terminal residue" evidence="2">
    <location>
        <position position="97"/>
    </location>
</feature>
<dbReference type="RefSeq" id="XP_007727791.1">
    <property type="nucleotide sequence ID" value="XM_007729601.1"/>
</dbReference>
<keyword evidence="3" id="KW-1185">Reference proteome</keyword>
<dbReference type="AlphaFoldDB" id="W9YAT1"/>
<dbReference type="HOGENOM" id="CLU_165606_0_1_1"/>
<protein>
    <submittedName>
        <fullName evidence="2">Uncharacterized protein</fullName>
    </submittedName>
</protein>
<dbReference type="OrthoDB" id="4151650at2759"/>
<organism evidence="2 3">
    <name type="scientific">Capronia coronata CBS 617.96</name>
    <dbReference type="NCBI Taxonomy" id="1182541"/>
    <lineage>
        <taxon>Eukaryota</taxon>
        <taxon>Fungi</taxon>
        <taxon>Dikarya</taxon>
        <taxon>Ascomycota</taxon>
        <taxon>Pezizomycotina</taxon>
        <taxon>Eurotiomycetes</taxon>
        <taxon>Chaetothyriomycetidae</taxon>
        <taxon>Chaetothyriales</taxon>
        <taxon>Herpotrichiellaceae</taxon>
        <taxon>Capronia</taxon>
    </lineage>
</organism>
<proteinExistence type="predicted"/>
<dbReference type="GeneID" id="19163590"/>
<comment type="caution">
    <text evidence="2">The sequence shown here is derived from an EMBL/GenBank/DDBJ whole genome shotgun (WGS) entry which is preliminary data.</text>
</comment>
<evidence type="ECO:0000256" key="1">
    <source>
        <dbReference type="SAM" id="MobiDB-lite"/>
    </source>
</evidence>
<feature type="compositionally biased region" description="Basic and acidic residues" evidence="1">
    <location>
        <begin position="55"/>
        <end position="67"/>
    </location>
</feature>
<dbReference type="eggNOG" id="ENOG502RP2Q">
    <property type="taxonomic scope" value="Eukaryota"/>
</dbReference>